<protein>
    <submittedName>
        <fullName evidence="3">Apolipoprotein L3</fullName>
    </submittedName>
</protein>
<evidence type="ECO:0000256" key="1">
    <source>
        <dbReference type="ARBA" id="ARBA00010090"/>
    </source>
</evidence>
<organism evidence="3 4">
    <name type="scientific">Acipenser ruthenus</name>
    <name type="common">Sterlet sturgeon</name>
    <dbReference type="NCBI Taxonomy" id="7906"/>
    <lineage>
        <taxon>Eukaryota</taxon>
        <taxon>Metazoa</taxon>
        <taxon>Chordata</taxon>
        <taxon>Craniata</taxon>
        <taxon>Vertebrata</taxon>
        <taxon>Euteleostomi</taxon>
        <taxon>Actinopterygii</taxon>
        <taxon>Chondrostei</taxon>
        <taxon>Acipenseriformes</taxon>
        <taxon>Acipenseridae</taxon>
        <taxon>Acipenser</taxon>
    </lineage>
</organism>
<dbReference type="Gene3D" id="1.10.287.2610">
    <property type="match status" value="1"/>
</dbReference>
<dbReference type="Pfam" id="PF05461">
    <property type="entry name" value="ApoL"/>
    <property type="match status" value="1"/>
</dbReference>
<comment type="caution">
    <text evidence="3">The sequence shown here is derived from an EMBL/GenBank/DDBJ whole genome shotgun (WGS) entry which is preliminary data.</text>
</comment>
<dbReference type="GO" id="GO:0016020">
    <property type="term" value="C:membrane"/>
    <property type="evidence" value="ECO:0007669"/>
    <property type="project" value="TreeGrafter"/>
</dbReference>
<gene>
    <name evidence="3" type="ORF">EOD39_10682</name>
</gene>
<comment type="similarity">
    <text evidence="1">Belongs to the apolipoprotein L family.</text>
</comment>
<accession>A0A662YUV4</accession>
<sequence>MEKRLREMEQEWLRGEMQDKMREIKKKLRRDLEKKQKREVVELNKEMEKKWNEMEELKKEMEELKKEMEKKQKEMEKKQKEMEKKQKEMEWKQKEMEWKRKEMEKKLRDMKEILREVEEYQKRDEEEQRREEPEEIHRRIKCLKGFVQMYQNEKPQITHFLTELNRIADELDEDDRKATIAKTTGSSVSVVGGVMAIAGLALAPFTCGATLELTVAGAEVTVAGGVTNVGIEIAKGVRARDKNKRLEEIVNDINSKMKAVGGMCYTELANSYRGYIGSVLIDIYSKTCAALGLSDDVAAFAVGLAVDVPPSVISDVGRALRDPCAGVFAAVDALNIALNIRKLTEGHPTEKAQEIRYLVKSLKESQLAELDNINSDINMILNKYLGPLAMEDGALKKNSTVRSTVTISTTVQTELWH</sequence>
<dbReference type="PANTHER" id="PTHR14096:SF28">
    <property type="entry name" value="APOLIPOPROTEIN L, 1-RELATED"/>
    <property type="match status" value="1"/>
</dbReference>
<dbReference type="AlphaFoldDB" id="A0A662YUV4"/>
<keyword evidence="4" id="KW-1185">Reference proteome</keyword>
<dbReference type="GO" id="GO:0005576">
    <property type="term" value="C:extracellular region"/>
    <property type="evidence" value="ECO:0007669"/>
    <property type="project" value="InterPro"/>
</dbReference>
<reference evidence="3 4" key="1">
    <citation type="submission" date="2019-01" db="EMBL/GenBank/DDBJ databases">
        <title>Draft Genome and Complete Hox-Cluster Characterization of the Sterlet Sturgeon (Acipenser ruthenus).</title>
        <authorList>
            <person name="Wei Q."/>
        </authorList>
    </citation>
    <scope>NUCLEOTIDE SEQUENCE [LARGE SCALE GENOMIC DNA]</scope>
    <source>
        <strain evidence="3">WHYD16114868_AA</strain>
        <tissue evidence="3">Blood</tissue>
    </source>
</reference>
<dbReference type="InterPro" id="IPR008405">
    <property type="entry name" value="ApoL"/>
</dbReference>
<dbReference type="GO" id="GO:0008289">
    <property type="term" value="F:lipid binding"/>
    <property type="evidence" value="ECO:0007669"/>
    <property type="project" value="InterPro"/>
</dbReference>
<dbReference type="Proteomes" id="UP000289886">
    <property type="component" value="Unassembled WGS sequence"/>
</dbReference>
<evidence type="ECO:0000313" key="4">
    <source>
        <dbReference type="Proteomes" id="UP000289886"/>
    </source>
</evidence>
<name>A0A662YUV4_ACIRT</name>
<dbReference type="GO" id="GO:0042157">
    <property type="term" value="P:lipoprotein metabolic process"/>
    <property type="evidence" value="ECO:0007669"/>
    <property type="project" value="InterPro"/>
</dbReference>
<evidence type="ECO:0000313" key="3">
    <source>
        <dbReference type="EMBL" id="RXM99846.1"/>
    </source>
</evidence>
<keyword evidence="3" id="KW-0449">Lipoprotein</keyword>
<dbReference type="PANTHER" id="PTHR14096">
    <property type="entry name" value="APOLIPOPROTEIN L"/>
    <property type="match status" value="1"/>
</dbReference>
<evidence type="ECO:0000256" key="2">
    <source>
        <dbReference type="SAM" id="MobiDB-lite"/>
    </source>
</evidence>
<dbReference type="GO" id="GO:0006869">
    <property type="term" value="P:lipid transport"/>
    <property type="evidence" value="ECO:0007669"/>
    <property type="project" value="InterPro"/>
</dbReference>
<dbReference type="EMBL" id="SCEB01000286">
    <property type="protein sequence ID" value="RXM99846.1"/>
    <property type="molecule type" value="Genomic_DNA"/>
</dbReference>
<proteinExistence type="inferred from homology"/>
<feature type="region of interest" description="Disordered" evidence="2">
    <location>
        <begin position="67"/>
        <end position="88"/>
    </location>
</feature>